<accession>A0A232ENG4</accession>
<comment type="caution">
    <text evidence="2">The sequence shown here is derived from an EMBL/GenBank/DDBJ whole genome shotgun (WGS) entry which is preliminary data.</text>
</comment>
<protein>
    <submittedName>
        <fullName evidence="2">Uncharacterized protein</fullName>
    </submittedName>
</protein>
<evidence type="ECO:0000256" key="1">
    <source>
        <dbReference type="SAM" id="MobiDB-lite"/>
    </source>
</evidence>
<organism evidence="2 3">
    <name type="scientific">Trichomalopsis sarcophagae</name>
    <dbReference type="NCBI Taxonomy" id="543379"/>
    <lineage>
        <taxon>Eukaryota</taxon>
        <taxon>Metazoa</taxon>
        <taxon>Ecdysozoa</taxon>
        <taxon>Arthropoda</taxon>
        <taxon>Hexapoda</taxon>
        <taxon>Insecta</taxon>
        <taxon>Pterygota</taxon>
        <taxon>Neoptera</taxon>
        <taxon>Endopterygota</taxon>
        <taxon>Hymenoptera</taxon>
        <taxon>Apocrita</taxon>
        <taxon>Proctotrupomorpha</taxon>
        <taxon>Chalcidoidea</taxon>
        <taxon>Pteromalidae</taxon>
        <taxon>Pteromalinae</taxon>
        <taxon>Trichomalopsis</taxon>
    </lineage>
</organism>
<keyword evidence="3" id="KW-1185">Reference proteome</keyword>
<sequence length="170" mass="19345">MCTHRDAFPNPEVAKYSSSNKHSLESAPLVSRIGANLVSAIKRLAAKRESFAVPSIQQGAAPDLGNQRRKKQKKTWTFEMNRLCCNHMHYSFMTRHEIQQEPLFVCRTCENRKSMINSRSCSKSNKPRVKSNVVVHVHMAPVKSAESTTKLHHSNLAHKQRSSRGRVRKP</sequence>
<evidence type="ECO:0000313" key="3">
    <source>
        <dbReference type="Proteomes" id="UP000215335"/>
    </source>
</evidence>
<reference evidence="2 3" key="1">
    <citation type="journal article" date="2017" name="Curr. Biol.">
        <title>The Evolution of Venom by Co-option of Single-Copy Genes.</title>
        <authorList>
            <person name="Martinson E.O."/>
            <person name="Mrinalini"/>
            <person name="Kelkar Y.D."/>
            <person name="Chang C.H."/>
            <person name="Werren J.H."/>
        </authorList>
    </citation>
    <scope>NUCLEOTIDE SEQUENCE [LARGE SCALE GENOMIC DNA]</scope>
    <source>
        <strain evidence="2 3">Alberta</strain>
        <tissue evidence="2">Whole body</tissue>
    </source>
</reference>
<evidence type="ECO:0000313" key="2">
    <source>
        <dbReference type="EMBL" id="OXU19866.1"/>
    </source>
</evidence>
<name>A0A232ENG4_9HYME</name>
<dbReference type="Proteomes" id="UP000215335">
    <property type="component" value="Unassembled WGS sequence"/>
</dbReference>
<dbReference type="EMBL" id="NNAY01003175">
    <property type="protein sequence ID" value="OXU19866.1"/>
    <property type="molecule type" value="Genomic_DNA"/>
</dbReference>
<proteinExistence type="predicted"/>
<gene>
    <name evidence="2" type="ORF">TSAR_004496</name>
</gene>
<feature type="region of interest" description="Disordered" evidence="1">
    <location>
        <begin position="143"/>
        <end position="170"/>
    </location>
</feature>
<dbReference type="AlphaFoldDB" id="A0A232ENG4"/>
<feature type="compositionally biased region" description="Basic residues" evidence="1">
    <location>
        <begin position="150"/>
        <end position="170"/>
    </location>
</feature>